<dbReference type="SFLD" id="SFLDG01129">
    <property type="entry name" value="C1.5:_HAD__Beta-PGM__Phosphata"/>
    <property type="match status" value="1"/>
</dbReference>
<dbReference type="RefSeq" id="WP_206254065.1">
    <property type="nucleotide sequence ID" value="NZ_CP071060.1"/>
</dbReference>
<dbReference type="PANTHER" id="PTHR18901:SF38">
    <property type="entry name" value="PSEUDOURIDINE-5'-PHOSPHATASE"/>
    <property type="match status" value="1"/>
</dbReference>
<dbReference type="PRINTS" id="PR00413">
    <property type="entry name" value="HADHALOGNASE"/>
</dbReference>
<organism evidence="1 2">
    <name type="scientific">Niveibacterium microcysteis</name>
    <dbReference type="NCBI Taxonomy" id="2811415"/>
    <lineage>
        <taxon>Bacteria</taxon>
        <taxon>Pseudomonadati</taxon>
        <taxon>Pseudomonadota</taxon>
        <taxon>Betaproteobacteria</taxon>
        <taxon>Rhodocyclales</taxon>
        <taxon>Rhodocyclaceae</taxon>
        <taxon>Niveibacterium</taxon>
    </lineage>
</organism>
<accession>A0ABX7M3M9</accession>
<evidence type="ECO:0000313" key="2">
    <source>
        <dbReference type="Proteomes" id="UP000663570"/>
    </source>
</evidence>
<dbReference type="Gene3D" id="1.10.150.240">
    <property type="entry name" value="Putative phosphatase, domain 2"/>
    <property type="match status" value="1"/>
</dbReference>
<dbReference type="Gene3D" id="3.40.50.1000">
    <property type="entry name" value="HAD superfamily/HAD-like"/>
    <property type="match status" value="1"/>
</dbReference>
<dbReference type="InterPro" id="IPR023214">
    <property type="entry name" value="HAD_sf"/>
</dbReference>
<gene>
    <name evidence="1" type="ORF">JY500_18110</name>
</gene>
<protein>
    <submittedName>
        <fullName evidence="1">HAD family phosphatase</fullName>
    </submittedName>
</protein>
<keyword evidence="2" id="KW-1185">Reference proteome</keyword>
<dbReference type="InterPro" id="IPR023198">
    <property type="entry name" value="PGP-like_dom2"/>
</dbReference>
<proteinExistence type="predicted"/>
<dbReference type="SFLD" id="SFLDS00003">
    <property type="entry name" value="Haloacid_Dehalogenase"/>
    <property type="match status" value="1"/>
</dbReference>
<dbReference type="SUPFAM" id="SSF56784">
    <property type="entry name" value="HAD-like"/>
    <property type="match status" value="1"/>
</dbReference>
<dbReference type="InterPro" id="IPR036412">
    <property type="entry name" value="HAD-like_sf"/>
</dbReference>
<reference evidence="1 2" key="1">
    <citation type="submission" date="2021-02" db="EMBL/GenBank/DDBJ databases">
        <title>Niveibacterium changnyeongensis HC41.</title>
        <authorList>
            <person name="Kang M."/>
        </authorList>
    </citation>
    <scope>NUCLEOTIDE SEQUENCE [LARGE SCALE GENOMIC DNA]</scope>
    <source>
        <strain evidence="1 2">HC41</strain>
    </source>
</reference>
<dbReference type="Proteomes" id="UP000663570">
    <property type="component" value="Chromosome"/>
</dbReference>
<dbReference type="NCBIfam" id="TIGR01509">
    <property type="entry name" value="HAD-SF-IA-v3"/>
    <property type="match status" value="1"/>
</dbReference>
<dbReference type="SFLD" id="SFLDG01135">
    <property type="entry name" value="C1.5.6:_HAD__Beta-PGM__Phospha"/>
    <property type="match status" value="1"/>
</dbReference>
<sequence>MRIEAVIFDMDGLLLDSERVSYACGREACEALGLPWREETALAMIGRNARDNALLLEGLFGDSRHVDAHAAEFARRYEALIAAGAIPLKPGVTELLDLLDRLALPRAVATSTSHARAQFKLERVGLAARMHAVIGGDQVPQGKPAPDIFLAAAARLGIAPANCLALEDSNAGARAALAAGMQVRMVPDLLAPDADVIAAGARIVPSLFAVIEELA</sequence>
<dbReference type="InterPro" id="IPR006439">
    <property type="entry name" value="HAD-SF_hydro_IA"/>
</dbReference>
<dbReference type="EMBL" id="CP071060">
    <property type="protein sequence ID" value="QSI76358.1"/>
    <property type="molecule type" value="Genomic_DNA"/>
</dbReference>
<dbReference type="Pfam" id="PF00702">
    <property type="entry name" value="Hydrolase"/>
    <property type="match status" value="1"/>
</dbReference>
<name>A0ABX7M3M9_9RHOO</name>
<dbReference type="PANTHER" id="PTHR18901">
    <property type="entry name" value="2-DEOXYGLUCOSE-6-PHOSPHATE PHOSPHATASE 2"/>
    <property type="match status" value="1"/>
</dbReference>
<evidence type="ECO:0000313" key="1">
    <source>
        <dbReference type="EMBL" id="QSI76358.1"/>
    </source>
</evidence>